<dbReference type="Pfam" id="PF13516">
    <property type="entry name" value="LRR_6"/>
    <property type="match status" value="2"/>
</dbReference>
<name>A0ABR3HVG6_LOXSC</name>
<reference evidence="2 3" key="1">
    <citation type="submission" date="2024-06" db="EMBL/GenBank/DDBJ databases">
        <title>A chromosome-level genome assembly of beet webworm, Loxostege sticticalis.</title>
        <authorList>
            <person name="Zhang Y."/>
        </authorList>
    </citation>
    <scope>NUCLEOTIDE SEQUENCE [LARGE SCALE GENOMIC DNA]</scope>
    <source>
        <strain evidence="2">AQ026</strain>
        <tissue evidence="2">Whole body</tissue>
    </source>
</reference>
<dbReference type="SMART" id="SM00368">
    <property type="entry name" value="LRR_RI"/>
    <property type="match status" value="4"/>
</dbReference>
<feature type="region of interest" description="Disordered" evidence="1">
    <location>
        <begin position="329"/>
        <end position="358"/>
    </location>
</feature>
<dbReference type="PANTHER" id="PTHR46984:SF1">
    <property type="entry name" value="LEUCINE-RICH REPEAT-CONTAINING PROTEIN 71"/>
    <property type="match status" value="1"/>
</dbReference>
<proteinExistence type="predicted"/>
<gene>
    <name evidence="2" type="ORF">ABMA27_001799</name>
</gene>
<dbReference type="InterPro" id="IPR032675">
    <property type="entry name" value="LRR_dom_sf"/>
</dbReference>
<comment type="caution">
    <text evidence="2">The sequence shown here is derived from an EMBL/GenBank/DDBJ whole genome shotgun (WGS) entry which is preliminary data.</text>
</comment>
<dbReference type="PANTHER" id="PTHR46984">
    <property type="entry name" value="LEUCINE-RICH REPEAT-CONTAINING PROTEIN 71"/>
    <property type="match status" value="1"/>
</dbReference>
<organism evidence="2 3">
    <name type="scientific">Loxostege sticticalis</name>
    <name type="common">Beet webworm moth</name>
    <dbReference type="NCBI Taxonomy" id="481309"/>
    <lineage>
        <taxon>Eukaryota</taxon>
        <taxon>Metazoa</taxon>
        <taxon>Ecdysozoa</taxon>
        <taxon>Arthropoda</taxon>
        <taxon>Hexapoda</taxon>
        <taxon>Insecta</taxon>
        <taxon>Pterygota</taxon>
        <taxon>Neoptera</taxon>
        <taxon>Endopterygota</taxon>
        <taxon>Lepidoptera</taxon>
        <taxon>Glossata</taxon>
        <taxon>Ditrysia</taxon>
        <taxon>Pyraloidea</taxon>
        <taxon>Crambidae</taxon>
        <taxon>Pyraustinae</taxon>
        <taxon>Loxostege</taxon>
    </lineage>
</organism>
<evidence type="ECO:0000313" key="3">
    <source>
        <dbReference type="Proteomes" id="UP001549920"/>
    </source>
</evidence>
<evidence type="ECO:0008006" key="4">
    <source>
        <dbReference type="Google" id="ProtNLM"/>
    </source>
</evidence>
<feature type="region of interest" description="Disordered" evidence="1">
    <location>
        <begin position="1"/>
        <end position="24"/>
    </location>
</feature>
<dbReference type="SUPFAM" id="SSF52047">
    <property type="entry name" value="RNI-like"/>
    <property type="match status" value="1"/>
</dbReference>
<dbReference type="InterPro" id="IPR053040">
    <property type="entry name" value="LRR-containing_protein_71"/>
</dbReference>
<dbReference type="EMBL" id="JBEUOH010000012">
    <property type="protein sequence ID" value="KAL0880568.1"/>
    <property type="molecule type" value="Genomic_DNA"/>
</dbReference>
<feature type="compositionally biased region" description="Polar residues" evidence="1">
    <location>
        <begin position="79"/>
        <end position="90"/>
    </location>
</feature>
<keyword evidence="3" id="KW-1185">Reference proteome</keyword>
<dbReference type="Proteomes" id="UP001549920">
    <property type="component" value="Unassembled WGS sequence"/>
</dbReference>
<sequence length="507" mass="55510">MPEFTDTSNQMLERAPLLDRPMSLDRPTPLDLPEFLPYACSQLQAPFALRLSVQLQDEYVSKIRDKPKPPKKSKSAKSTMHQHTSRTFDSTTKRDESASAAAPQFVDSDVFNDAIALAAVYDAAGHLVELRFQRAPAVPRVLLKILAMCVPFHPLLGRLAVRWGPLAGDALYEIAKFLPLSHITEICLDDSPVPECNYYLLLEEPSNLRSLSLARCSLDDRALELLAARLHHPLPAARSLRTLTLAANRIADAGAAALADALRSNRTLQYLNLSGNRITDEGAGRLFGSLEEFSLTHDEIVATRRRRLEYLKLRDELAKKSYAELVAGERAQDEGGRQTARRRQTTAGRGRKASVDRERRGLSLVAGARTGPGHAGPLALRAQAIAEELAGAYSDPFAAEETVSRDGHVYSLGNATLCALNLAYNELSYASVLRLRAVLRAQAAQERGAGAGLMRVLLEGNALPGACRALGDVEKLLEHALAGRIARPQKEPTKHDRAVAKAKSRRY</sequence>
<feature type="region of interest" description="Disordered" evidence="1">
    <location>
        <begin position="487"/>
        <end position="507"/>
    </location>
</feature>
<evidence type="ECO:0000256" key="1">
    <source>
        <dbReference type="SAM" id="MobiDB-lite"/>
    </source>
</evidence>
<dbReference type="InterPro" id="IPR001611">
    <property type="entry name" value="Leu-rich_rpt"/>
</dbReference>
<feature type="region of interest" description="Disordered" evidence="1">
    <location>
        <begin position="61"/>
        <end position="95"/>
    </location>
</feature>
<accession>A0ABR3HVG6</accession>
<feature type="compositionally biased region" description="Polar residues" evidence="1">
    <location>
        <begin position="1"/>
        <end position="11"/>
    </location>
</feature>
<feature type="compositionally biased region" description="Basic residues" evidence="1">
    <location>
        <begin position="339"/>
        <end position="352"/>
    </location>
</feature>
<feature type="compositionally biased region" description="Basic and acidic residues" evidence="1">
    <location>
        <begin position="488"/>
        <end position="499"/>
    </location>
</feature>
<protein>
    <recommendedName>
        <fullName evidence="4">Leucine-rich repeat-containing protein 71</fullName>
    </recommendedName>
</protein>
<evidence type="ECO:0000313" key="2">
    <source>
        <dbReference type="EMBL" id="KAL0880568.1"/>
    </source>
</evidence>
<dbReference type="Gene3D" id="3.80.10.10">
    <property type="entry name" value="Ribonuclease Inhibitor"/>
    <property type="match status" value="1"/>
</dbReference>